<reference evidence="1 2" key="1">
    <citation type="submission" date="2008-02" db="EMBL/GenBank/DDBJ databases">
        <title>Annotation of Escherichia albertii TW07627.</title>
        <authorList>
            <person name="Sutton G."/>
            <person name="Whittam T.S."/>
            <person name="Sebastian Y."/>
        </authorList>
    </citation>
    <scope>NUCLEOTIDE SEQUENCE [LARGE SCALE GENOMIC DNA]</scope>
    <source>
        <strain evidence="1 2">TW07627</strain>
    </source>
</reference>
<accession>A0ABC9NIY2</accession>
<gene>
    <name evidence="1" type="ORF">ESCAB7627_4849</name>
</gene>
<comment type="caution">
    <text evidence="1">The sequence shown here is derived from an EMBL/GenBank/DDBJ whole genome shotgun (WGS) entry which is preliminary data.</text>
</comment>
<dbReference type="AlphaFoldDB" id="A0ABC9NIY2"/>
<organism evidence="1 2">
    <name type="scientific">Escherichia albertii (strain TW07627)</name>
    <dbReference type="NCBI Taxonomy" id="502347"/>
    <lineage>
        <taxon>Bacteria</taxon>
        <taxon>Pseudomonadati</taxon>
        <taxon>Pseudomonadota</taxon>
        <taxon>Gammaproteobacteria</taxon>
        <taxon>Enterobacterales</taxon>
        <taxon>Enterobacteriaceae</taxon>
        <taxon>Escherichia</taxon>
    </lineage>
</organism>
<proteinExistence type="predicted"/>
<dbReference type="EMBL" id="ABKX01000015">
    <property type="protein sequence ID" value="EDS90166.1"/>
    <property type="molecule type" value="Genomic_DNA"/>
</dbReference>
<evidence type="ECO:0000313" key="2">
    <source>
        <dbReference type="Proteomes" id="UP000003042"/>
    </source>
</evidence>
<protein>
    <submittedName>
        <fullName evidence="1">Uncharacterized protein</fullName>
    </submittedName>
</protein>
<evidence type="ECO:0000313" key="1">
    <source>
        <dbReference type="EMBL" id="EDS90166.1"/>
    </source>
</evidence>
<dbReference type="Proteomes" id="UP000003042">
    <property type="component" value="Unassembled WGS sequence"/>
</dbReference>
<name>A0ABC9NIY2_ESCAT</name>
<sequence length="40" mass="4779">MELAFLYPVIMALVFFMFQSMANQQRIYAPQQCLQHLSRL</sequence>